<feature type="region of interest" description="Disordered" evidence="1">
    <location>
        <begin position="1"/>
        <end position="211"/>
    </location>
</feature>
<dbReference type="AlphaFoldDB" id="A0A2T2NPP6"/>
<dbReference type="STRING" id="1448308.A0A2T2NPP6"/>
<keyword evidence="2" id="KW-0812">Transmembrane</keyword>
<dbReference type="InterPro" id="IPR018767">
    <property type="entry name" value="Brl1/Brr6_dom"/>
</dbReference>
<feature type="compositionally biased region" description="Polar residues" evidence="1">
    <location>
        <begin position="78"/>
        <end position="106"/>
    </location>
</feature>
<dbReference type="Pfam" id="PF10104">
    <property type="entry name" value="Brr6_like_C_C"/>
    <property type="match status" value="1"/>
</dbReference>
<feature type="compositionally biased region" description="Basic residues" evidence="1">
    <location>
        <begin position="176"/>
        <end position="186"/>
    </location>
</feature>
<keyword evidence="2" id="KW-1133">Transmembrane helix</keyword>
<reference evidence="4 5" key="1">
    <citation type="journal article" date="2018" name="Front. Microbiol.">
        <title>Genome-Wide Analysis of Corynespora cassiicola Leaf Fall Disease Putative Effectors.</title>
        <authorList>
            <person name="Lopez D."/>
            <person name="Ribeiro S."/>
            <person name="Label P."/>
            <person name="Fumanal B."/>
            <person name="Venisse J.S."/>
            <person name="Kohler A."/>
            <person name="de Oliveira R.R."/>
            <person name="Labutti K."/>
            <person name="Lipzen A."/>
            <person name="Lail K."/>
            <person name="Bauer D."/>
            <person name="Ohm R.A."/>
            <person name="Barry K.W."/>
            <person name="Spatafora J."/>
            <person name="Grigoriev I.V."/>
            <person name="Martin F.M."/>
            <person name="Pujade-Renaud V."/>
        </authorList>
    </citation>
    <scope>NUCLEOTIDE SEQUENCE [LARGE SCALE GENOMIC DNA]</scope>
    <source>
        <strain evidence="4 5">Philippines</strain>
    </source>
</reference>
<dbReference type="PANTHER" id="PTHR28136:SF1">
    <property type="entry name" value="NUCLEUS EXPORT PROTEIN BRL1"/>
    <property type="match status" value="1"/>
</dbReference>
<organism evidence="4 5">
    <name type="scientific">Corynespora cassiicola Philippines</name>
    <dbReference type="NCBI Taxonomy" id="1448308"/>
    <lineage>
        <taxon>Eukaryota</taxon>
        <taxon>Fungi</taxon>
        <taxon>Dikarya</taxon>
        <taxon>Ascomycota</taxon>
        <taxon>Pezizomycotina</taxon>
        <taxon>Dothideomycetes</taxon>
        <taxon>Pleosporomycetidae</taxon>
        <taxon>Pleosporales</taxon>
        <taxon>Corynesporascaceae</taxon>
        <taxon>Corynespora</taxon>
    </lineage>
</organism>
<sequence>MARGRGSTTPMDFEWENQAGPIDERSPFLSHTAKKRPHSVLDSPSKNSFSTPNRPHLRDPNNQSYFFSHDRPLPSVPSYLQSSKTWEPRTPASNYDFSSGGETPTTPGLHDDSEASVTPDTQMAKRMGRLMNGDSKSPKKGRRESWFKAIFSASPRSPSPSKDDARKFSRKAEHRVMKRRSKKSKIARPDDAASGDEKAPNDTAQQDTPPPPAGFLGSVTGFFTWIEAHPHLPSVLSYYFNLFVNSCLGLGFLFLIYTVYAVIWNEVDIESQKHIGEIMSEIAECAKNFRENRCDPDTRVPAMFMVCENWEKCMQRDPRKVAYGSVSAKTFAKIFNTFIEELSYKSLIFTAVVIFGGFNLSNWAFGFMREKNTYNPSQHHDFVPATPQRYPSNSFIEHQQQWNRPYQTPYALQHTQSMPVLPSTTEEAEHERRSPTKRLIFR</sequence>
<accession>A0A2T2NPP6</accession>
<evidence type="ECO:0000259" key="3">
    <source>
        <dbReference type="SMART" id="SM01042"/>
    </source>
</evidence>
<name>A0A2T2NPP6_CORCC</name>
<dbReference type="SMART" id="SM01042">
    <property type="entry name" value="Brr6_like_C_C"/>
    <property type="match status" value="1"/>
</dbReference>
<keyword evidence="2" id="KW-0472">Membrane</keyword>
<feature type="transmembrane region" description="Helical" evidence="2">
    <location>
        <begin position="347"/>
        <end position="368"/>
    </location>
</feature>
<protein>
    <recommendedName>
        <fullName evidence="3">Brl1/Brr6 domain-containing protein</fullName>
    </recommendedName>
</protein>
<dbReference type="EMBL" id="KZ678135">
    <property type="protein sequence ID" value="PSN67415.1"/>
    <property type="molecule type" value="Genomic_DNA"/>
</dbReference>
<dbReference type="GO" id="GO:0006998">
    <property type="term" value="P:nuclear envelope organization"/>
    <property type="evidence" value="ECO:0007669"/>
    <property type="project" value="InterPro"/>
</dbReference>
<dbReference type="InterPro" id="IPR040202">
    <property type="entry name" value="Brl1/Brr6"/>
</dbReference>
<feature type="compositionally biased region" description="Polar residues" evidence="1">
    <location>
        <begin position="1"/>
        <end position="10"/>
    </location>
</feature>
<dbReference type="Proteomes" id="UP000240883">
    <property type="component" value="Unassembled WGS sequence"/>
</dbReference>
<evidence type="ECO:0000313" key="4">
    <source>
        <dbReference type="EMBL" id="PSN67415.1"/>
    </source>
</evidence>
<feature type="region of interest" description="Disordered" evidence="1">
    <location>
        <begin position="419"/>
        <end position="442"/>
    </location>
</feature>
<evidence type="ECO:0000256" key="1">
    <source>
        <dbReference type="SAM" id="MobiDB-lite"/>
    </source>
</evidence>
<feature type="domain" description="Brl1/Brr6" evidence="3">
    <location>
        <begin position="236"/>
        <end position="369"/>
    </location>
</feature>
<gene>
    <name evidence="4" type="ORF">BS50DRAFT_676968</name>
</gene>
<feature type="compositionally biased region" description="Polar residues" evidence="1">
    <location>
        <begin position="42"/>
        <end position="53"/>
    </location>
</feature>
<proteinExistence type="predicted"/>
<dbReference type="GO" id="GO:0055088">
    <property type="term" value="P:lipid homeostasis"/>
    <property type="evidence" value="ECO:0007669"/>
    <property type="project" value="InterPro"/>
</dbReference>
<dbReference type="GO" id="GO:0031965">
    <property type="term" value="C:nuclear membrane"/>
    <property type="evidence" value="ECO:0007669"/>
    <property type="project" value="InterPro"/>
</dbReference>
<evidence type="ECO:0000313" key="5">
    <source>
        <dbReference type="Proteomes" id="UP000240883"/>
    </source>
</evidence>
<evidence type="ECO:0000256" key="2">
    <source>
        <dbReference type="SAM" id="Phobius"/>
    </source>
</evidence>
<feature type="transmembrane region" description="Helical" evidence="2">
    <location>
        <begin position="238"/>
        <end position="263"/>
    </location>
</feature>
<dbReference type="PANTHER" id="PTHR28136">
    <property type="entry name" value="NUCLEUS EXPORT PROTEIN BRR6"/>
    <property type="match status" value="1"/>
</dbReference>
<dbReference type="OrthoDB" id="5961at2759"/>
<keyword evidence="5" id="KW-1185">Reference proteome</keyword>
<feature type="compositionally biased region" description="Basic and acidic residues" evidence="1">
    <location>
        <begin position="161"/>
        <end position="175"/>
    </location>
</feature>
<feature type="compositionally biased region" description="Basic and acidic residues" evidence="1">
    <location>
        <begin position="187"/>
        <end position="200"/>
    </location>
</feature>